<dbReference type="Pfam" id="PF08448">
    <property type="entry name" value="PAS_4"/>
    <property type="match status" value="1"/>
</dbReference>
<dbReference type="Gene3D" id="3.30.565.10">
    <property type="entry name" value="Histidine kinase-like ATPase, C-terminal domain"/>
    <property type="match status" value="1"/>
</dbReference>
<dbReference type="SUPFAM" id="SSF55785">
    <property type="entry name" value="PYP-like sensor domain (PAS domain)"/>
    <property type="match status" value="2"/>
</dbReference>
<dbReference type="PROSITE" id="PS50112">
    <property type="entry name" value="PAS"/>
    <property type="match status" value="2"/>
</dbReference>
<dbReference type="SUPFAM" id="SSF47384">
    <property type="entry name" value="Homodimeric domain of signal transducing histidine kinase"/>
    <property type="match status" value="1"/>
</dbReference>
<organism evidence="9 10">
    <name type="scientific">Devosia riboflavina</name>
    <dbReference type="NCBI Taxonomy" id="46914"/>
    <lineage>
        <taxon>Bacteria</taxon>
        <taxon>Pseudomonadati</taxon>
        <taxon>Pseudomonadota</taxon>
        <taxon>Alphaproteobacteria</taxon>
        <taxon>Hyphomicrobiales</taxon>
        <taxon>Devosiaceae</taxon>
        <taxon>Devosia</taxon>
    </lineage>
</organism>
<dbReference type="InterPro" id="IPR000014">
    <property type="entry name" value="PAS"/>
</dbReference>
<dbReference type="SMART" id="SM00388">
    <property type="entry name" value="HisKA"/>
    <property type="match status" value="1"/>
</dbReference>
<dbReference type="CDD" id="cd00082">
    <property type="entry name" value="HisKA"/>
    <property type="match status" value="1"/>
</dbReference>
<dbReference type="SMART" id="SM00387">
    <property type="entry name" value="HATPase_c"/>
    <property type="match status" value="1"/>
</dbReference>
<feature type="modified residue" description="4-aspartylphosphate" evidence="4">
    <location>
        <position position="573"/>
    </location>
</feature>
<keyword evidence="10" id="KW-1185">Reference proteome</keyword>
<dbReference type="Proteomes" id="UP000028981">
    <property type="component" value="Unassembled WGS sequence"/>
</dbReference>
<evidence type="ECO:0000256" key="4">
    <source>
        <dbReference type="PROSITE-ProRule" id="PRU00169"/>
    </source>
</evidence>
<evidence type="ECO:0000313" key="9">
    <source>
        <dbReference type="EMBL" id="KFL29452.1"/>
    </source>
</evidence>
<dbReference type="SUPFAM" id="SSF52172">
    <property type="entry name" value="CheY-like"/>
    <property type="match status" value="1"/>
</dbReference>
<feature type="domain" description="PAC" evidence="8">
    <location>
        <begin position="209"/>
        <end position="261"/>
    </location>
</feature>
<dbReference type="PROSITE" id="PS50110">
    <property type="entry name" value="RESPONSE_REGULATORY"/>
    <property type="match status" value="1"/>
</dbReference>
<dbReference type="PRINTS" id="PR00344">
    <property type="entry name" value="BCTRLSENSOR"/>
</dbReference>
<dbReference type="Gene3D" id="1.10.287.130">
    <property type="match status" value="1"/>
</dbReference>
<sequence>MAGALANVVTLGNEKRRADRIWSVSRDLIVVVDSEGVFRSVSPSWTRILGHAPQHIVGRHFSDFTHPEDIENSRAALARALGDEELDNYENRFRAVDGTYHRIEWHTTQEEGLVYAYGRDVTERRQVEQALNDSEKQFRHLVQGVTDYAIYMIDLEGRVSSWNEGARRIKGYEPEEVIGKHFSRFYREEDRNNGEPTRALETARREGRFSAEGWRVRKNGDLFRASVVIDAIRDDEGRPIGFAKITRDITEREATQRELEAAREALFQSQKMEAIGQLTGGVAHDFNNLLMAVMSSLELLQKHLPPDQMSRRLLDNAIEGAKRGATLTQRMLAFARRQDLHLDRVDVAGLLAGMSDLVQRSIGPEWPITTNFPLKLPAVRVDANQLEMSLLNLIVNARDATPNGGPIVISADRRRIENGMGATLASGDYIRMVVEDKGSGMDAETLRRATEPFFTTKGVGKGTGLGLPMVHGMAKQLGGDFEIESKPGEGTKAILWLPIAEAEVSRPAPIENDAVQPPVPRLTVLVADDDALVLMNTTALLEDLGHEVVEAYSGGDALKKFRARNDIDLIITDQAMPNMTGTQLIKAIDEDRPGIPAIIASGYGEGVDLPGRRVERLGKPFDQARLARSIARVMDRSSA</sequence>
<dbReference type="EC" id="2.7.13.3" evidence="2"/>
<feature type="domain" description="PAS" evidence="7">
    <location>
        <begin position="134"/>
        <end position="207"/>
    </location>
</feature>
<evidence type="ECO:0000259" key="6">
    <source>
        <dbReference type="PROSITE" id="PS50110"/>
    </source>
</evidence>
<feature type="domain" description="Histidine kinase" evidence="5">
    <location>
        <begin position="281"/>
        <end position="501"/>
    </location>
</feature>
<dbReference type="InterPro" id="IPR011006">
    <property type="entry name" value="CheY-like_superfamily"/>
</dbReference>
<dbReference type="SMART" id="SM00091">
    <property type="entry name" value="PAS"/>
    <property type="match status" value="2"/>
</dbReference>
<dbReference type="InterPro" id="IPR013656">
    <property type="entry name" value="PAS_4"/>
</dbReference>
<dbReference type="InterPro" id="IPR000700">
    <property type="entry name" value="PAS-assoc_C"/>
</dbReference>
<dbReference type="InterPro" id="IPR003661">
    <property type="entry name" value="HisK_dim/P_dom"/>
</dbReference>
<evidence type="ECO:0000259" key="5">
    <source>
        <dbReference type="PROSITE" id="PS50109"/>
    </source>
</evidence>
<dbReference type="GO" id="GO:0000155">
    <property type="term" value="F:phosphorelay sensor kinase activity"/>
    <property type="evidence" value="ECO:0007669"/>
    <property type="project" value="InterPro"/>
</dbReference>
<evidence type="ECO:0000256" key="1">
    <source>
        <dbReference type="ARBA" id="ARBA00000085"/>
    </source>
</evidence>
<dbReference type="PANTHER" id="PTHR43065:SF49">
    <property type="entry name" value="HISTIDINE KINASE"/>
    <property type="match status" value="1"/>
</dbReference>
<evidence type="ECO:0000259" key="8">
    <source>
        <dbReference type="PROSITE" id="PS50113"/>
    </source>
</evidence>
<dbReference type="Pfam" id="PF13426">
    <property type="entry name" value="PAS_9"/>
    <property type="match status" value="1"/>
</dbReference>
<reference evidence="9 10" key="1">
    <citation type="submission" date="2014-08" db="EMBL/GenBank/DDBJ databases">
        <authorList>
            <person name="Hassan Y.I."/>
            <person name="Lepp D."/>
            <person name="Zhou T."/>
        </authorList>
    </citation>
    <scope>NUCLEOTIDE SEQUENCE [LARGE SCALE GENOMIC DNA]</scope>
    <source>
        <strain evidence="9 10">IFO13584</strain>
    </source>
</reference>
<dbReference type="Pfam" id="PF00072">
    <property type="entry name" value="Response_reg"/>
    <property type="match status" value="1"/>
</dbReference>
<evidence type="ECO:0000256" key="3">
    <source>
        <dbReference type="ARBA" id="ARBA00022553"/>
    </source>
</evidence>
<dbReference type="InterPro" id="IPR005467">
    <property type="entry name" value="His_kinase_dom"/>
</dbReference>
<name>A0A087LXU9_9HYPH</name>
<dbReference type="Pfam" id="PF02518">
    <property type="entry name" value="HATPase_c"/>
    <property type="match status" value="1"/>
</dbReference>
<dbReference type="PANTHER" id="PTHR43065">
    <property type="entry name" value="SENSOR HISTIDINE KINASE"/>
    <property type="match status" value="1"/>
</dbReference>
<dbReference type="Gene3D" id="3.40.50.2300">
    <property type="match status" value="1"/>
</dbReference>
<dbReference type="Pfam" id="PF00512">
    <property type="entry name" value="HisKA"/>
    <property type="match status" value="1"/>
</dbReference>
<dbReference type="NCBIfam" id="TIGR00229">
    <property type="entry name" value="sensory_box"/>
    <property type="match status" value="2"/>
</dbReference>
<dbReference type="PROSITE" id="PS50113">
    <property type="entry name" value="PAC"/>
    <property type="match status" value="1"/>
</dbReference>
<dbReference type="InterPro" id="IPR001789">
    <property type="entry name" value="Sig_transdc_resp-reg_receiver"/>
</dbReference>
<dbReference type="STRING" id="46914.JP75_21085"/>
<dbReference type="RefSeq" id="WP_035086530.1">
    <property type="nucleotide sequence ID" value="NZ_JQGC01000026.1"/>
</dbReference>
<gene>
    <name evidence="9" type="ORF">JP75_21085</name>
</gene>
<dbReference type="CDD" id="cd00130">
    <property type="entry name" value="PAS"/>
    <property type="match status" value="2"/>
</dbReference>
<comment type="caution">
    <text evidence="9">The sequence shown here is derived from an EMBL/GenBank/DDBJ whole genome shotgun (WGS) entry which is preliminary data.</text>
</comment>
<dbReference type="SMART" id="SM00448">
    <property type="entry name" value="REC"/>
    <property type="match status" value="1"/>
</dbReference>
<feature type="domain" description="PAS" evidence="7">
    <location>
        <begin position="14"/>
        <end position="84"/>
    </location>
</feature>
<accession>A0A087LXU9</accession>
<dbReference type="Gene3D" id="3.30.450.20">
    <property type="entry name" value="PAS domain"/>
    <property type="match status" value="2"/>
</dbReference>
<dbReference type="PROSITE" id="PS50109">
    <property type="entry name" value="HIS_KIN"/>
    <property type="match status" value="1"/>
</dbReference>
<dbReference type="SUPFAM" id="SSF55874">
    <property type="entry name" value="ATPase domain of HSP90 chaperone/DNA topoisomerase II/histidine kinase"/>
    <property type="match status" value="1"/>
</dbReference>
<evidence type="ECO:0000259" key="7">
    <source>
        <dbReference type="PROSITE" id="PS50112"/>
    </source>
</evidence>
<dbReference type="InterPro" id="IPR004358">
    <property type="entry name" value="Sig_transdc_His_kin-like_C"/>
</dbReference>
<keyword evidence="3 4" id="KW-0597">Phosphoprotein</keyword>
<dbReference type="InterPro" id="IPR036890">
    <property type="entry name" value="HATPase_C_sf"/>
</dbReference>
<dbReference type="EMBL" id="JQGC01000026">
    <property type="protein sequence ID" value="KFL29452.1"/>
    <property type="molecule type" value="Genomic_DNA"/>
</dbReference>
<dbReference type="InterPro" id="IPR036097">
    <property type="entry name" value="HisK_dim/P_sf"/>
</dbReference>
<proteinExistence type="predicted"/>
<comment type="catalytic activity">
    <reaction evidence="1">
        <text>ATP + protein L-histidine = ADP + protein N-phospho-L-histidine.</text>
        <dbReference type="EC" id="2.7.13.3"/>
    </reaction>
</comment>
<feature type="domain" description="Response regulatory" evidence="6">
    <location>
        <begin position="523"/>
        <end position="634"/>
    </location>
</feature>
<evidence type="ECO:0000256" key="2">
    <source>
        <dbReference type="ARBA" id="ARBA00012438"/>
    </source>
</evidence>
<dbReference type="InterPro" id="IPR003594">
    <property type="entry name" value="HATPase_dom"/>
</dbReference>
<protein>
    <recommendedName>
        <fullName evidence="2">histidine kinase</fullName>
        <ecNumber evidence="2">2.7.13.3</ecNumber>
    </recommendedName>
</protein>
<evidence type="ECO:0000313" key="10">
    <source>
        <dbReference type="Proteomes" id="UP000028981"/>
    </source>
</evidence>
<dbReference type="InterPro" id="IPR035965">
    <property type="entry name" value="PAS-like_dom_sf"/>
</dbReference>
<dbReference type="AlphaFoldDB" id="A0A087LXU9"/>